<evidence type="ECO:0000313" key="5">
    <source>
        <dbReference type="Proteomes" id="UP000043764"/>
    </source>
</evidence>
<evidence type="ECO:0000313" key="4">
    <source>
        <dbReference type="EMBL" id="CRL09926.1"/>
    </source>
</evidence>
<protein>
    <submittedName>
        <fullName evidence="4">Aldose 1-epimerase</fullName>
        <ecNumber evidence="4">5.1.3.3</ecNumber>
    </submittedName>
</protein>
<dbReference type="InterPro" id="IPR008183">
    <property type="entry name" value="Aldose_1/G6P_1-epimerase"/>
</dbReference>
<keyword evidence="3" id="KW-0119">Carbohydrate metabolism</keyword>
<dbReference type="EC" id="5.1.3.3" evidence="4"/>
<dbReference type="InterPro" id="IPR047215">
    <property type="entry name" value="Galactose_mutarotase-like"/>
</dbReference>
<dbReference type="EMBL" id="CVRL01000008">
    <property type="protein sequence ID" value="CRL09926.1"/>
    <property type="molecule type" value="Genomic_DNA"/>
</dbReference>
<dbReference type="GO" id="GO:0033499">
    <property type="term" value="P:galactose catabolic process via UDP-galactose, Leloir pathway"/>
    <property type="evidence" value="ECO:0007669"/>
    <property type="project" value="TreeGrafter"/>
</dbReference>
<dbReference type="GO" id="GO:0030246">
    <property type="term" value="F:carbohydrate binding"/>
    <property type="evidence" value="ECO:0007669"/>
    <property type="project" value="InterPro"/>
</dbReference>
<keyword evidence="2 4" id="KW-0413">Isomerase</keyword>
<dbReference type="AlphaFoldDB" id="A0A0H5CYF8"/>
<reference evidence="5" key="1">
    <citation type="submission" date="2015-05" db="EMBL/GenBank/DDBJ databases">
        <authorList>
            <person name="Rodrigo-Torres Lidia"/>
            <person name="Arahal R.David."/>
        </authorList>
    </citation>
    <scope>NUCLEOTIDE SEQUENCE [LARGE SCALE GENOMIC DNA]</scope>
    <source>
        <strain evidence="5">CECT 7321</strain>
    </source>
</reference>
<dbReference type="GO" id="GO:0004034">
    <property type="term" value="F:aldose 1-epimerase activity"/>
    <property type="evidence" value="ECO:0007669"/>
    <property type="project" value="UniProtKB-EC"/>
</dbReference>
<accession>A0A0H5CYF8</accession>
<evidence type="ECO:0000256" key="3">
    <source>
        <dbReference type="ARBA" id="ARBA00023277"/>
    </source>
</evidence>
<keyword evidence="5" id="KW-1185">Reference proteome</keyword>
<dbReference type="SUPFAM" id="SSF74650">
    <property type="entry name" value="Galactose mutarotase-like"/>
    <property type="match status" value="1"/>
</dbReference>
<dbReference type="Pfam" id="PF01263">
    <property type="entry name" value="Aldose_epim"/>
    <property type="match status" value="1"/>
</dbReference>
<name>A0A0H5CYF8_9RHOB</name>
<dbReference type="PANTHER" id="PTHR10091">
    <property type="entry name" value="ALDOSE-1-EPIMERASE"/>
    <property type="match status" value="1"/>
</dbReference>
<evidence type="ECO:0000256" key="2">
    <source>
        <dbReference type="ARBA" id="ARBA00023235"/>
    </source>
</evidence>
<proteinExistence type="inferred from homology"/>
<dbReference type="STRING" id="481446.NIT7645_00532"/>
<dbReference type="CDD" id="cd09019">
    <property type="entry name" value="galactose_mutarotase_like"/>
    <property type="match status" value="1"/>
</dbReference>
<dbReference type="PANTHER" id="PTHR10091:SF0">
    <property type="entry name" value="GALACTOSE MUTAROTASE"/>
    <property type="match status" value="1"/>
</dbReference>
<dbReference type="InterPro" id="IPR011013">
    <property type="entry name" value="Gal_mutarotase_sf_dom"/>
</dbReference>
<dbReference type="Gene3D" id="2.70.98.10">
    <property type="match status" value="1"/>
</dbReference>
<dbReference type="Proteomes" id="UP000043764">
    <property type="component" value="Unassembled WGS sequence"/>
</dbReference>
<sequence length="348" mass="38318">MSDQETQMPVPLHAHLPENAPDLLNWVDLQTDDLRVRVLNYGAVTAHCDLWSGAEWVPMILGYQDMQSYLGDPFYLGAIVGRVANRVGAAQMKLGGQVVHLVPNEGQNQLHGGAQGLGRVFWELDQVTARSARLRHVSPHGANGYPGEAEFVVTIALQGRTVTYDMTVTVDRPTPINLAQHNYYTLGHGAGIWDHVLRSDARQYLQLDADGVPTGHICDVEGTRYDFRRGLSFARLDPERRGSDIHVIFADREQGLRDVAQLRAPSDIGLTLRSDQLGAQIYTAGSLESAVTGRGGQKLRPFSALCIEPQGYPDAPNHPHFPSIMVTPESPYQQRLELVFETGKAGVK</sequence>
<comment type="similarity">
    <text evidence="1">Belongs to the aldose epimerase family.</text>
</comment>
<evidence type="ECO:0000256" key="1">
    <source>
        <dbReference type="ARBA" id="ARBA00006206"/>
    </source>
</evidence>
<dbReference type="InterPro" id="IPR014718">
    <property type="entry name" value="GH-type_carb-bd"/>
</dbReference>
<organism evidence="4 5">
    <name type="scientific">Phaeobacter italicus</name>
    <dbReference type="NCBI Taxonomy" id="481446"/>
    <lineage>
        <taxon>Bacteria</taxon>
        <taxon>Pseudomonadati</taxon>
        <taxon>Pseudomonadota</taxon>
        <taxon>Alphaproteobacteria</taxon>
        <taxon>Rhodobacterales</taxon>
        <taxon>Roseobacteraceae</taxon>
        <taxon>Phaeobacter</taxon>
    </lineage>
</organism>
<dbReference type="GO" id="GO:0006006">
    <property type="term" value="P:glucose metabolic process"/>
    <property type="evidence" value="ECO:0007669"/>
    <property type="project" value="TreeGrafter"/>
</dbReference>
<gene>
    <name evidence="4" type="primary">mro</name>
    <name evidence="4" type="ORF">NIT7321_00763</name>
</gene>